<gene>
    <name evidence="2" type="ORF">FHS27_004560</name>
</gene>
<organism evidence="2 3">
    <name type="scientific">Aporhodopirellula rubra</name>
    <dbReference type="NCBI Taxonomy" id="980271"/>
    <lineage>
        <taxon>Bacteria</taxon>
        <taxon>Pseudomonadati</taxon>
        <taxon>Planctomycetota</taxon>
        <taxon>Planctomycetia</taxon>
        <taxon>Pirellulales</taxon>
        <taxon>Pirellulaceae</taxon>
        <taxon>Aporhodopirellula</taxon>
    </lineage>
</organism>
<accession>A0A7W5E205</accession>
<dbReference type="EMBL" id="JACHXU010000017">
    <property type="protein sequence ID" value="MBB3208728.1"/>
    <property type="molecule type" value="Genomic_DNA"/>
</dbReference>
<protein>
    <recommendedName>
        <fullName evidence="1">ATP-grasp domain-containing protein</fullName>
    </recommendedName>
</protein>
<evidence type="ECO:0000259" key="1">
    <source>
        <dbReference type="Pfam" id="PF14243"/>
    </source>
</evidence>
<reference evidence="2 3" key="1">
    <citation type="submission" date="2020-08" db="EMBL/GenBank/DDBJ databases">
        <title>Genomic Encyclopedia of Type Strains, Phase III (KMG-III): the genomes of soil and plant-associated and newly described type strains.</title>
        <authorList>
            <person name="Whitman W."/>
        </authorList>
    </citation>
    <scope>NUCLEOTIDE SEQUENCE [LARGE SCALE GENOMIC DNA]</scope>
    <source>
        <strain evidence="2 3">CECT 8075</strain>
    </source>
</reference>
<name>A0A7W5E205_9BACT</name>
<dbReference type="InterPro" id="IPR025643">
    <property type="entry name" value="R2K_3"/>
</dbReference>
<proteinExistence type="predicted"/>
<evidence type="ECO:0000313" key="3">
    <source>
        <dbReference type="Proteomes" id="UP000536179"/>
    </source>
</evidence>
<dbReference type="Pfam" id="PF14243">
    <property type="entry name" value="R2K_3"/>
    <property type="match status" value="1"/>
</dbReference>
<dbReference type="AlphaFoldDB" id="A0A7W5E205"/>
<dbReference type="RefSeq" id="WP_184306859.1">
    <property type="nucleotide sequence ID" value="NZ_JACHXU010000017.1"/>
</dbReference>
<keyword evidence="3" id="KW-1185">Reference proteome</keyword>
<sequence length="264" mass="28945">MTHATWVLESDVFRDSHSALREAVREAGHCLVDWSDAWWSDGLPPDLGSNHTFFHGSLGNAARIHDELRWSPGSFCNTASFHCSAWYASAREWLLHRNWRLMPANDFVASATAVAEAIGCTDRIFVRPDSPLKPFSGRVLDVAAVSLTALDYGFYFDDESLPVIAAPIRNVGREWRFVVVRTSVIAGSAYDARSRSAVPDQPQSEAWSFAQVVTDAIPPPADAYTLDVCECDGELRLLELNPFGGADLYACDAGNVVRAVAGLL</sequence>
<evidence type="ECO:0000313" key="2">
    <source>
        <dbReference type="EMBL" id="MBB3208728.1"/>
    </source>
</evidence>
<feature type="domain" description="ATP-grasp" evidence="1">
    <location>
        <begin position="99"/>
        <end position="259"/>
    </location>
</feature>
<dbReference type="Proteomes" id="UP000536179">
    <property type="component" value="Unassembled WGS sequence"/>
</dbReference>
<comment type="caution">
    <text evidence="2">The sequence shown here is derived from an EMBL/GenBank/DDBJ whole genome shotgun (WGS) entry which is preliminary data.</text>
</comment>